<protein>
    <submittedName>
        <fullName evidence="3">Terminase</fullName>
    </submittedName>
</protein>
<dbReference type="AlphaFoldDB" id="A0AA37CY09"/>
<dbReference type="Proteomes" id="UP000886934">
    <property type="component" value="Unassembled WGS sequence"/>
</dbReference>
<evidence type="ECO:0000259" key="1">
    <source>
        <dbReference type="Pfam" id="PF03354"/>
    </source>
</evidence>
<organism evidence="3 4">
    <name type="scientific">Aeromonas caviae</name>
    <name type="common">Aeromonas punctata</name>
    <dbReference type="NCBI Taxonomy" id="648"/>
    <lineage>
        <taxon>Bacteria</taxon>
        <taxon>Pseudomonadati</taxon>
        <taxon>Pseudomonadota</taxon>
        <taxon>Gammaproteobacteria</taxon>
        <taxon>Aeromonadales</taxon>
        <taxon>Aeromonadaceae</taxon>
        <taxon>Aeromonas</taxon>
    </lineage>
</organism>
<dbReference type="Pfam" id="PF03354">
    <property type="entry name" value="TerL_ATPase"/>
    <property type="match status" value="1"/>
</dbReference>
<feature type="domain" description="Terminase large subunit-like ATPase" evidence="1">
    <location>
        <begin position="87"/>
        <end position="253"/>
    </location>
</feature>
<accession>A0AA37CY09</accession>
<evidence type="ECO:0000313" key="4">
    <source>
        <dbReference type="Proteomes" id="UP000886934"/>
    </source>
</evidence>
<dbReference type="InterPro" id="IPR046462">
    <property type="entry name" value="TerL_nuclease"/>
</dbReference>
<dbReference type="InterPro" id="IPR005021">
    <property type="entry name" value="Terminase_largesu-like"/>
</dbReference>
<proteinExistence type="predicted"/>
<dbReference type="InterPro" id="IPR027417">
    <property type="entry name" value="P-loop_NTPase"/>
</dbReference>
<dbReference type="Pfam" id="PF20441">
    <property type="entry name" value="TerL_nuclease"/>
    <property type="match status" value="1"/>
</dbReference>
<name>A0AA37CY09_AERCA</name>
<sequence length="581" mass="65038">MAANPNVNAANKYARDVVSGRITAGLYVRQACQRHLDDLEKAKDKAYPYRFDIAAGERACKFIQLLPHTKGKWRRLPLAQRRITLEPWQLFFHACVYGWKRKKDGLRRFRRATLFVPRKNGKSIVAAGNGLYMFAADNEPGAEVYCGATTEKQAWEVFKPALQMTHQLPNLRRHFGVMVAAKKMMRQDGSVFEPIIGNPGDGSSPHLAIVDEYHEHDTAELFDTMDTGMGAREQPLMLVISTAGFDPTGPCKQFWDECVKMLAGVEPDDELFALIYTLDDGDDPYSIEALRKANPNFGVSVFEDYLVAQLLRAKRSARNQTKYLIKHCNVWTTAAVTFFNFGHWQAAGDTTLRIEDFIGCPCWFSLDLASKLDVCSMVIVFARYESDGQLHYYLFSRHWLPEETVNDPDNRNMARYQEWIATPWHNSGGPALNATDGAEIDFGEIGGEVIGLANVYSPREVPHDPWNSAQLAQQIAAAGWLPVAIPQTTAHLSAPMKEIESAIASGRLHHDGNPVLNWMISNVMAKEDANENVFPRKGNRDAKIDGAVAAIMAVGRAMLNKGEFMSPYADDDYDPTDARLD</sequence>
<dbReference type="GO" id="GO:0004519">
    <property type="term" value="F:endonuclease activity"/>
    <property type="evidence" value="ECO:0007669"/>
    <property type="project" value="InterPro"/>
</dbReference>
<dbReference type="RefSeq" id="WP_223940216.1">
    <property type="nucleotide sequence ID" value="NZ_BPNN01000040.1"/>
</dbReference>
<dbReference type="InterPro" id="IPR046461">
    <property type="entry name" value="TerL_ATPase"/>
</dbReference>
<gene>
    <name evidence="3" type="ORF">KAM351_27360</name>
</gene>
<evidence type="ECO:0000313" key="3">
    <source>
        <dbReference type="EMBL" id="GJA64125.1"/>
    </source>
</evidence>
<evidence type="ECO:0000259" key="2">
    <source>
        <dbReference type="Pfam" id="PF20441"/>
    </source>
</evidence>
<dbReference type="Gene3D" id="3.40.50.300">
    <property type="entry name" value="P-loop containing nucleotide triphosphate hydrolases"/>
    <property type="match status" value="1"/>
</dbReference>
<feature type="domain" description="Terminase large subunit-like endonuclease" evidence="2">
    <location>
        <begin position="268"/>
        <end position="558"/>
    </location>
</feature>
<dbReference type="EMBL" id="BPNN01000040">
    <property type="protein sequence ID" value="GJA64125.1"/>
    <property type="molecule type" value="Genomic_DNA"/>
</dbReference>
<dbReference type="PANTHER" id="PTHR41287">
    <property type="match status" value="1"/>
</dbReference>
<comment type="caution">
    <text evidence="3">The sequence shown here is derived from an EMBL/GenBank/DDBJ whole genome shotgun (WGS) entry which is preliminary data.</text>
</comment>
<reference evidence="3" key="1">
    <citation type="submission" date="2021-07" db="EMBL/GenBank/DDBJ databases">
        <title>Draft genome sequence of carbapenem-resistant Aeromonas spp. in Japan.</title>
        <authorList>
            <person name="Maehana S."/>
            <person name="Suzuki M."/>
            <person name="Kitasato H."/>
        </authorList>
    </citation>
    <scope>NUCLEOTIDE SEQUENCE</scope>
    <source>
        <strain evidence="3">KAM351</strain>
    </source>
</reference>
<dbReference type="PANTHER" id="PTHR41287:SF1">
    <property type="entry name" value="PROTEIN YMFN"/>
    <property type="match status" value="1"/>
</dbReference>